<accession>A0ACC3TNJ3</accession>
<dbReference type="Proteomes" id="UP001489719">
    <property type="component" value="Unassembled WGS sequence"/>
</dbReference>
<sequence length="340" mass="37849">MTAVVPSRDIVCSFQPSKTFRNHKEGTKITSIDFDDAGALLLTCGEDESLQLYDAKSGKHNKTLYSKKYGAHLARFTHNSTDCVYASTKDNDTIRYLSLHDNHYIRYFKGHKKKVIGLEMSPSDDQFISASLDSSVRLWDLRSANAQGLLTIPAPAFVAFDPAGVVFGVGCEQTAEILLYDLRNYDSEPFAVFRIDSLRGSNQPVPWTKLEFSNDGKNMLVGTRGSAHYLLDAFSGDVLMRFTGHTYQPMTGERPYLSSGDVCFSPDGRFILSGSDDKKVYVWDIQSPVRDGAQRPIAALESKAPATNLAFNPRSLMLACADRELTFWLPEEAAIERGRK</sequence>
<proteinExistence type="predicted"/>
<keyword evidence="2" id="KW-1185">Reference proteome</keyword>
<name>A0ACC3TNJ3_9ASCO</name>
<reference evidence="2" key="1">
    <citation type="journal article" date="2024" name="Front. Bioeng. Biotechnol.">
        <title>Genome-scale model development and genomic sequencing of the oleaginous clade Lipomyces.</title>
        <authorList>
            <person name="Czajka J.J."/>
            <person name="Han Y."/>
            <person name="Kim J."/>
            <person name="Mondo S.J."/>
            <person name="Hofstad B.A."/>
            <person name="Robles A."/>
            <person name="Haridas S."/>
            <person name="Riley R."/>
            <person name="LaButti K."/>
            <person name="Pangilinan J."/>
            <person name="Andreopoulos W."/>
            <person name="Lipzen A."/>
            <person name="Yan J."/>
            <person name="Wang M."/>
            <person name="Ng V."/>
            <person name="Grigoriev I.V."/>
            <person name="Spatafora J.W."/>
            <person name="Magnuson J.K."/>
            <person name="Baker S.E."/>
            <person name="Pomraning K.R."/>
        </authorList>
    </citation>
    <scope>NUCLEOTIDE SEQUENCE [LARGE SCALE GENOMIC DNA]</scope>
    <source>
        <strain evidence="2">CBS 10300</strain>
    </source>
</reference>
<comment type="caution">
    <text evidence="1">The sequence shown here is derived from an EMBL/GenBank/DDBJ whole genome shotgun (WGS) entry which is preliminary data.</text>
</comment>
<dbReference type="EMBL" id="MU970077">
    <property type="protein sequence ID" value="KAK9322451.1"/>
    <property type="molecule type" value="Genomic_DNA"/>
</dbReference>
<evidence type="ECO:0000313" key="1">
    <source>
        <dbReference type="EMBL" id="KAK9322451.1"/>
    </source>
</evidence>
<gene>
    <name evidence="1" type="ORF">V1517DRAFT_323498</name>
</gene>
<evidence type="ECO:0000313" key="2">
    <source>
        <dbReference type="Proteomes" id="UP001489719"/>
    </source>
</evidence>
<organism evidence="1 2">
    <name type="scientific">Lipomyces orientalis</name>
    <dbReference type="NCBI Taxonomy" id="1233043"/>
    <lineage>
        <taxon>Eukaryota</taxon>
        <taxon>Fungi</taxon>
        <taxon>Dikarya</taxon>
        <taxon>Ascomycota</taxon>
        <taxon>Saccharomycotina</taxon>
        <taxon>Lipomycetes</taxon>
        <taxon>Lipomycetales</taxon>
        <taxon>Lipomycetaceae</taxon>
        <taxon>Lipomyces</taxon>
    </lineage>
</organism>
<protein>
    <submittedName>
        <fullName evidence="1">WD40-repeat-containing domain protein</fullName>
    </submittedName>
</protein>